<name>A0A146KP70_LYGHE</name>
<accession>A0A146KP70</accession>
<protein>
    <submittedName>
        <fullName evidence="1">Uncharacterized protein</fullName>
    </submittedName>
</protein>
<gene>
    <name evidence="1" type="ORF">g.23736</name>
</gene>
<dbReference type="EMBL" id="GDHC01021393">
    <property type="protein sequence ID" value="JAP97235.1"/>
    <property type="molecule type" value="Transcribed_RNA"/>
</dbReference>
<evidence type="ECO:0000313" key="1">
    <source>
        <dbReference type="EMBL" id="JAP97235.1"/>
    </source>
</evidence>
<organism evidence="1">
    <name type="scientific">Lygus hesperus</name>
    <name type="common">Western plant bug</name>
    <dbReference type="NCBI Taxonomy" id="30085"/>
    <lineage>
        <taxon>Eukaryota</taxon>
        <taxon>Metazoa</taxon>
        <taxon>Ecdysozoa</taxon>
        <taxon>Arthropoda</taxon>
        <taxon>Hexapoda</taxon>
        <taxon>Insecta</taxon>
        <taxon>Pterygota</taxon>
        <taxon>Neoptera</taxon>
        <taxon>Paraneoptera</taxon>
        <taxon>Hemiptera</taxon>
        <taxon>Heteroptera</taxon>
        <taxon>Panheteroptera</taxon>
        <taxon>Cimicomorpha</taxon>
        <taxon>Miridae</taxon>
        <taxon>Mirini</taxon>
        <taxon>Lygus</taxon>
    </lineage>
</organism>
<dbReference type="AlphaFoldDB" id="A0A146KP70"/>
<proteinExistence type="predicted"/>
<reference evidence="1" key="1">
    <citation type="journal article" date="2016" name="Gigascience">
        <title>De novo construction of an expanded transcriptome assembly for the western tarnished plant bug, Lygus hesperus.</title>
        <authorList>
            <person name="Tassone E.E."/>
            <person name="Geib S.M."/>
            <person name="Hall B."/>
            <person name="Fabrick J.A."/>
            <person name="Brent C.S."/>
            <person name="Hull J.J."/>
        </authorList>
    </citation>
    <scope>NUCLEOTIDE SEQUENCE</scope>
</reference>
<sequence length="104" mass="11339">MPVPAGRRTVRRGWRLCDIVAPDAQRMPTQILDTLLHLGHSLHTLQRLLEQHLLHQPTPLAERQCPKTVINDGEGSCRQCSVATAATGSNLHRLSVGGGGCFRG</sequence>